<dbReference type="InterPro" id="IPR018389">
    <property type="entry name" value="DctP_fam"/>
</dbReference>
<dbReference type="CDD" id="cd13604">
    <property type="entry name" value="PBP2_TRAP_ketoacid_lactate_like"/>
    <property type="match status" value="1"/>
</dbReference>
<dbReference type="Proteomes" id="UP000680839">
    <property type="component" value="Chromosome"/>
</dbReference>
<keyword evidence="3" id="KW-0479">Metal-binding</keyword>
<gene>
    <name evidence="4" type="ORF">KMZ29_04205</name>
</gene>
<proteinExistence type="predicted"/>
<name>A0A975RMY8_9BRAD</name>
<organism evidence="4 5">
    <name type="scientific">Bradyrhizobium sediminis</name>
    <dbReference type="NCBI Taxonomy" id="2840469"/>
    <lineage>
        <taxon>Bacteria</taxon>
        <taxon>Pseudomonadati</taxon>
        <taxon>Pseudomonadota</taxon>
        <taxon>Alphaproteobacteria</taxon>
        <taxon>Hyphomicrobiales</taxon>
        <taxon>Nitrobacteraceae</taxon>
        <taxon>Bradyrhizobium</taxon>
    </lineage>
</organism>
<reference evidence="4" key="1">
    <citation type="submission" date="2021-06" db="EMBL/GenBank/DDBJ databases">
        <title>Bradyrhizobium sp. S2-20-1 Genome sequencing.</title>
        <authorList>
            <person name="Jin L."/>
        </authorList>
    </citation>
    <scope>NUCLEOTIDE SEQUENCE</scope>
    <source>
        <strain evidence="4">S2-20-1</strain>
    </source>
</reference>
<evidence type="ECO:0000313" key="5">
    <source>
        <dbReference type="Proteomes" id="UP000680839"/>
    </source>
</evidence>
<accession>A0A975RMY8</accession>
<dbReference type="InterPro" id="IPR026289">
    <property type="entry name" value="SBP_TakP-like"/>
</dbReference>
<dbReference type="Pfam" id="PF03480">
    <property type="entry name" value="DctP"/>
    <property type="match status" value="1"/>
</dbReference>
<dbReference type="GO" id="GO:0031317">
    <property type="term" value="C:tripartite ATP-independent periplasmic transporter complex"/>
    <property type="evidence" value="ECO:0007669"/>
    <property type="project" value="InterPro"/>
</dbReference>
<dbReference type="PROSITE" id="PS51318">
    <property type="entry name" value="TAT"/>
    <property type="match status" value="1"/>
</dbReference>
<feature type="binding site" evidence="3">
    <location>
        <position position="223"/>
    </location>
    <ligand>
        <name>substrate</name>
    </ligand>
</feature>
<feature type="binding site" evidence="2">
    <location>
        <position position="165"/>
    </location>
    <ligand>
        <name>substrate</name>
    </ligand>
</feature>
<keyword evidence="1" id="KW-0732">Signal</keyword>
<dbReference type="Gene3D" id="3.40.190.10">
    <property type="entry name" value="Periplasmic binding protein-like II"/>
    <property type="match status" value="1"/>
</dbReference>
<dbReference type="InterPro" id="IPR019546">
    <property type="entry name" value="TAT_signal_bac_arc"/>
</dbReference>
<protein>
    <submittedName>
        <fullName evidence="4">Twin-arginine translocation signal domain-containing protein</fullName>
    </submittedName>
</protein>
<dbReference type="InterPro" id="IPR006311">
    <property type="entry name" value="TAT_signal"/>
</dbReference>
<evidence type="ECO:0000313" key="4">
    <source>
        <dbReference type="EMBL" id="QWG13920.1"/>
    </source>
</evidence>
<evidence type="ECO:0000256" key="1">
    <source>
        <dbReference type="ARBA" id="ARBA00022729"/>
    </source>
</evidence>
<dbReference type="RefSeq" id="WP_215622583.1">
    <property type="nucleotide sequence ID" value="NZ_CP076134.1"/>
</dbReference>
<evidence type="ECO:0000256" key="2">
    <source>
        <dbReference type="PIRSR" id="PIRSR039026-1"/>
    </source>
</evidence>
<feature type="binding site" evidence="3">
    <location>
        <position position="249"/>
    </location>
    <ligand>
        <name>substrate</name>
    </ligand>
</feature>
<dbReference type="AlphaFoldDB" id="A0A975RMY8"/>
<dbReference type="PANTHER" id="PTHR33376">
    <property type="match status" value="1"/>
</dbReference>
<feature type="binding site" evidence="3">
    <location>
        <position position="224"/>
    </location>
    <ligand>
        <name>Na(+)</name>
        <dbReference type="ChEBI" id="CHEBI:29101"/>
    </ligand>
</feature>
<evidence type="ECO:0000256" key="3">
    <source>
        <dbReference type="PIRSR" id="PIRSR039026-2"/>
    </source>
</evidence>
<dbReference type="InterPro" id="IPR038404">
    <property type="entry name" value="TRAP_DctP_sf"/>
</dbReference>
<feature type="binding site" evidence="2">
    <location>
        <position position="186"/>
    </location>
    <ligand>
        <name>substrate</name>
    </ligand>
</feature>
<dbReference type="PANTHER" id="PTHR33376:SF5">
    <property type="entry name" value="EXTRACYTOPLASMIC SOLUTE RECEPTOR PROTEIN"/>
    <property type="match status" value="1"/>
</dbReference>
<sequence length="378" mass="41364">MTTSKKDTTSSRRRFLKTAAAGAAATVTAPTIVSAQGPISMRWQSTWPAKDIFHEYALDYAKKVNDMTGGDLKIEVLPAGAVVPAFGLLDAVSKGTLDGGHGVLVYHYGKQTALALWGSGPGYAMDANMLLAWHKYGGGKELLAKLYASIGANVVSFPYGPMPTQPLGWFKKPVTKADDLKGVKFRTVGISIDVFTGMGAAVNALPGGEIVSAMDRGLLDAAEFNNATSDRILGFADVSKVCMLQSYHQNAEQFEIMFNKTKYDALPEKMKAIIANATEAAGQDMAWKAIDRYSKDYEELQTKDKVKFYKTPDAILQKQLEIYDAVVEKKSAENPLFKEIVASQLAFAKRATQWEQDTVVNRRMAYNHYFGPNAKKKT</sequence>
<dbReference type="GO" id="GO:0055085">
    <property type="term" value="P:transmembrane transport"/>
    <property type="evidence" value="ECO:0007669"/>
    <property type="project" value="InterPro"/>
</dbReference>
<dbReference type="PIRSF" id="PIRSF039026">
    <property type="entry name" value="SiaP"/>
    <property type="match status" value="1"/>
</dbReference>
<dbReference type="Gene3D" id="3.40.190.170">
    <property type="entry name" value="Bacterial extracellular solute-binding protein, family 7"/>
    <property type="match status" value="1"/>
</dbReference>
<dbReference type="EMBL" id="CP076134">
    <property type="protein sequence ID" value="QWG13920.1"/>
    <property type="molecule type" value="Genomic_DNA"/>
</dbReference>
<dbReference type="NCBIfam" id="TIGR01409">
    <property type="entry name" value="TAT_signal_seq"/>
    <property type="match status" value="1"/>
</dbReference>
<dbReference type="GO" id="GO:0046872">
    <property type="term" value="F:metal ion binding"/>
    <property type="evidence" value="ECO:0007669"/>
    <property type="project" value="UniProtKB-KW"/>
</dbReference>